<accession>A0A1G1W1G3</accession>
<evidence type="ECO:0000313" key="12">
    <source>
        <dbReference type="EMBL" id="OGY21420.1"/>
    </source>
</evidence>
<evidence type="ECO:0000256" key="2">
    <source>
        <dbReference type="ARBA" id="ARBA00010871"/>
    </source>
</evidence>
<dbReference type="GO" id="GO:0008716">
    <property type="term" value="F:D-alanine-D-alanine ligase activity"/>
    <property type="evidence" value="ECO:0007669"/>
    <property type="project" value="InterPro"/>
</dbReference>
<dbReference type="GO" id="GO:0046872">
    <property type="term" value="F:metal ion binding"/>
    <property type="evidence" value="ECO:0007669"/>
    <property type="project" value="InterPro"/>
</dbReference>
<comment type="similarity">
    <text evidence="2">Belongs to the D-alanine--D-alanine ligase family.</text>
</comment>
<dbReference type="GO" id="GO:0009252">
    <property type="term" value="P:peptidoglycan biosynthetic process"/>
    <property type="evidence" value="ECO:0007669"/>
    <property type="project" value="UniProtKB-KW"/>
</dbReference>
<comment type="subcellular location">
    <subcellularLocation>
        <location evidence="1">Cytoplasm</location>
    </subcellularLocation>
</comment>
<dbReference type="GO" id="GO:0005524">
    <property type="term" value="F:ATP binding"/>
    <property type="evidence" value="ECO:0007669"/>
    <property type="project" value="UniProtKB-UniRule"/>
</dbReference>
<dbReference type="GO" id="GO:0005737">
    <property type="term" value="C:cytoplasm"/>
    <property type="evidence" value="ECO:0007669"/>
    <property type="project" value="UniProtKB-SubCell"/>
</dbReference>
<evidence type="ECO:0000256" key="10">
    <source>
        <dbReference type="PROSITE-ProRule" id="PRU00409"/>
    </source>
</evidence>
<evidence type="ECO:0000313" key="13">
    <source>
        <dbReference type="Proteomes" id="UP000176723"/>
    </source>
</evidence>
<dbReference type="GO" id="GO:0071555">
    <property type="term" value="P:cell wall organization"/>
    <property type="evidence" value="ECO:0007669"/>
    <property type="project" value="UniProtKB-KW"/>
</dbReference>
<dbReference type="Gene3D" id="3.40.50.20">
    <property type="match status" value="1"/>
</dbReference>
<dbReference type="InterPro" id="IPR011761">
    <property type="entry name" value="ATP-grasp"/>
</dbReference>
<proteinExistence type="inferred from homology"/>
<sequence length="343" mass="38791">MKHRLAFLYNVRHRYPDPSDQQSHKEADFDDPGTITAMISHLKSIGEDVLPVEANEDAYEILKQHRKDINLVFNYSLGINGKDRYTHIPAICEMLEIPYTGSSPLTQATIMTKAQTKTVCKAFGIPTLPWQVFERETQDLEAKLEFPLIVKPIAQGSSAGITNKSVVKNKLELKKQITFILDTFNEPALVEPFIRGREFSIGLLGNPPKILPIIEADHSTLPKGYEPLDSLEVKWIVEEQASSNHLICPAKIPPSLREKLESMCLSLWNALNIQDFCRMDVRCDLQGNPYILEVNSPPGLIPPEISKTGYLPVQARNSGMSYEDLLKNILYIARKRLGIHLYR</sequence>
<name>A0A1G1W1G3_9BACT</name>
<keyword evidence="4" id="KW-0436">Ligase</keyword>
<evidence type="ECO:0000256" key="5">
    <source>
        <dbReference type="ARBA" id="ARBA00022741"/>
    </source>
</evidence>
<evidence type="ECO:0000256" key="4">
    <source>
        <dbReference type="ARBA" id="ARBA00022598"/>
    </source>
</evidence>
<evidence type="ECO:0000256" key="8">
    <source>
        <dbReference type="ARBA" id="ARBA00022984"/>
    </source>
</evidence>
<dbReference type="GO" id="GO:0008360">
    <property type="term" value="P:regulation of cell shape"/>
    <property type="evidence" value="ECO:0007669"/>
    <property type="project" value="UniProtKB-KW"/>
</dbReference>
<evidence type="ECO:0000256" key="3">
    <source>
        <dbReference type="ARBA" id="ARBA00022490"/>
    </source>
</evidence>
<keyword evidence="6 10" id="KW-0067">ATP-binding</keyword>
<dbReference type="SUPFAM" id="SSF52440">
    <property type="entry name" value="PreATP-grasp domain"/>
    <property type="match status" value="1"/>
</dbReference>
<feature type="domain" description="ATP-grasp" evidence="11">
    <location>
        <begin position="117"/>
        <end position="331"/>
    </location>
</feature>
<evidence type="ECO:0000259" key="11">
    <source>
        <dbReference type="PROSITE" id="PS50975"/>
    </source>
</evidence>
<dbReference type="InterPro" id="IPR016185">
    <property type="entry name" value="PreATP-grasp_dom_sf"/>
</dbReference>
<dbReference type="PROSITE" id="PS50975">
    <property type="entry name" value="ATP_GRASP"/>
    <property type="match status" value="1"/>
</dbReference>
<gene>
    <name evidence="12" type="ORF">A3A65_00140</name>
</gene>
<protein>
    <recommendedName>
        <fullName evidence="11">ATP-grasp domain-containing protein</fullName>
    </recommendedName>
</protein>
<keyword evidence="8" id="KW-0573">Peptidoglycan synthesis</keyword>
<keyword evidence="7" id="KW-0133">Cell shape</keyword>
<dbReference type="STRING" id="1797593.A3A65_00140"/>
<keyword evidence="9" id="KW-0961">Cell wall biogenesis/degradation</keyword>
<dbReference type="InterPro" id="IPR000291">
    <property type="entry name" value="D-Ala_lig_Van_CS"/>
</dbReference>
<comment type="caution">
    <text evidence="12">The sequence shown here is derived from an EMBL/GenBank/DDBJ whole genome shotgun (WGS) entry which is preliminary data.</text>
</comment>
<keyword evidence="5 10" id="KW-0547">Nucleotide-binding</keyword>
<dbReference type="Proteomes" id="UP000176723">
    <property type="component" value="Unassembled WGS sequence"/>
</dbReference>
<dbReference type="Gene3D" id="3.30.470.20">
    <property type="entry name" value="ATP-grasp fold, B domain"/>
    <property type="match status" value="1"/>
</dbReference>
<dbReference type="EMBL" id="MHCL01000011">
    <property type="protein sequence ID" value="OGY21420.1"/>
    <property type="molecule type" value="Genomic_DNA"/>
</dbReference>
<evidence type="ECO:0000256" key="6">
    <source>
        <dbReference type="ARBA" id="ARBA00022840"/>
    </source>
</evidence>
<dbReference type="AlphaFoldDB" id="A0A1G1W1G3"/>
<evidence type="ECO:0000256" key="1">
    <source>
        <dbReference type="ARBA" id="ARBA00004496"/>
    </source>
</evidence>
<dbReference type="Pfam" id="PF07478">
    <property type="entry name" value="Dala_Dala_lig_C"/>
    <property type="match status" value="1"/>
</dbReference>
<dbReference type="InterPro" id="IPR011095">
    <property type="entry name" value="Dala_Dala_lig_C"/>
</dbReference>
<keyword evidence="3" id="KW-0963">Cytoplasm</keyword>
<dbReference type="PANTHER" id="PTHR23132:SF23">
    <property type="entry name" value="D-ALANINE--D-ALANINE LIGASE B"/>
    <property type="match status" value="1"/>
</dbReference>
<reference evidence="12 13" key="1">
    <citation type="journal article" date="2016" name="Nat. Commun.">
        <title>Thousands of microbial genomes shed light on interconnected biogeochemical processes in an aquifer system.</title>
        <authorList>
            <person name="Anantharaman K."/>
            <person name="Brown C.T."/>
            <person name="Hug L.A."/>
            <person name="Sharon I."/>
            <person name="Castelle C.J."/>
            <person name="Probst A.J."/>
            <person name="Thomas B.C."/>
            <person name="Singh A."/>
            <person name="Wilkins M.J."/>
            <person name="Karaoz U."/>
            <person name="Brodie E.L."/>
            <person name="Williams K.H."/>
            <person name="Hubbard S.S."/>
            <person name="Banfield J.F."/>
        </authorList>
    </citation>
    <scope>NUCLEOTIDE SEQUENCE [LARGE SCALE GENOMIC DNA]</scope>
</reference>
<dbReference type="InterPro" id="IPR013815">
    <property type="entry name" value="ATP_grasp_subdomain_1"/>
</dbReference>
<organism evidence="12 13">
    <name type="scientific">Candidatus Chisholmbacteria bacterium RIFCSPLOWO2_01_FULL_49_14</name>
    <dbReference type="NCBI Taxonomy" id="1797593"/>
    <lineage>
        <taxon>Bacteria</taxon>
        <taxon>Candidatus Chisholmiibacteriota</taxon>
    </lineage>
</organism>
<evidence type="ECO:0000256" key="9">
    <source>
        <dbReference type="ARBA" id="ARBA00023316"/>
    </source>
</evidence>
<dbReference type="PROSITE" id="PS00844">
    <property type="entry name" value="DALA_DALA_LIGASE_2"/>
    <property type="match status" value="1"/>
</dbReference>
<evidence type="ECO:0000256" key="7">
    <source>
        <dbReference type="ARBA" id="ARBA00022960"/>
    </source>
</evidence>
<dbReference type="Gene3D" id="3.30.1490.20">
    <property type="entry name" value="ATP-grasp fold, A domain"/>
    <property type="match status" value="1"/>
</dbReference>
<dbReference type="SUPFAM" id="SSF56059">
    <property type="entry name" value="Glutathione synthetase ATP-binding domain-like"/>
    <property type="match status" value="1"/>
</dbReference>
<dbReference type="PANTHER" id="PTHR23132">
    <property type="entry name" value="D-ALANINE--D-ALANINE LIGASE"/>
    <property type="match status" value="1"/>
</dbReference>